<gene>
    <name evidence="1" type="ORF">RWE15_03460</name>
</gene>
<evidence type="ECO:0000313" key="2">
    <source>
        <dbReference type="Proteomes" id="UP001281447"/>
    </source>
</evidence>
<protein>
    <submittedName>
        <fullName evidence="1">Uncharacterized protein</fullName>
    </submittedName>
</protein>
<accession>A0ABU5C3K4</accession>
<dbReference type="Proteomes" id="UP001281447">
    <property type="component" value="Unassembled WGS sequence"/>
</dbReference>
<name>A0ABU5C3K4_9BACI</name>
<reference evidence="1 2" key="1">
    <citation type="submission" date="2023-10" db="EMBL/GenBank/DDBJ databases">
        <title>Virgibacillus halophilus 5B73C genome.</title>
        <authorList>
            <person name="Miliotis G."/>
            <person name="Sengupta P."/>
            <person name="Hameed A."/>
            <person name="Chuvochina M."/>
            <person name="Mcdonagh F."/>
            <person name="Simpson A.C."/>
            <person name="Singh N.K."/>
            <person name="Rekha P.D."/>
            <person name="Raman K."/>
            <person name="Hugenholtz P."/>
            <person name="Venkateswaran K."/>
        </authorList>
    </citation>
    <scope>NUCLEOTIDE SEQUENCE [LARGE SCALE GENOMIC DNA]</scope>
    <source>
        <strain evidence="1 2">5B73C</strain>
    </source>
</reference>
<evidence type="ECO:0000313" key="1">
    <source>
        <dbReference type="EMBL" id="MDY0393670.1"/>
    </source>
</evidence>
<proteinExistence type="predicted"/>
<comment type="caution">
    <text evidence="1">The sequence shown here is derived from an EMBL/GenBank/DDBJ whole genome shotgun (WGS) entry which is preliminary data.</text>
</comment>
<sequence>MFVVKQGYISPDFKEISPFCIMSLTEGPTNQELEQTRSYKRIMRPMFPYDKLDYRVEEN</sequence>
<dbReference type="EMBL" id="JAWDIP010000003">
    <property type="protein sequence ID" value="MDY0393670.1"/>
    <property type="molecule type" value="Genomic_DNA"/>
</dbReference>
<organism evidence="1 2">
    <name type="scientific">Tigheibacillus halophilus</name>
    <dbReference type="NCBI Taxonomy" id="361280"/>
    <lineage>
        <taxon>Bacteria</taxon>
        <taxon>Bacillati</taxon>
        <taxon>Bacillota</taxon>
        <taxon>Bacilli</taxon>
        <taxon>Bacillales</taxon>
        <taxon>Bacillaceae</taxon>
        <taxon>Tigheibacillus</taxon>
    </lineage>
</organism>
<keyword evidence="2" id="KW-1185">Reference proteome</keyword>